<accession>A0A8C3HU68</accession>
<protein>
    <submittedName>
        <fullName evidence="9">Uncharacterized protein</fullName>
    </submittedName>
</protein>
<dbReference type="SUPFAM" id="SSF57845">
    <property type="entry name" value="B-box zinc-binding domain"/>
    <property type="match status" value="1"/>
</dbReference>
<evidence type="ECO:0000256" key="5">
    <source>
        <dbReference type="SAM" id="Coils"/>
    </source>
</evidence>
<dbReference type="Gene3D" id="3.30.40.10">
    <property type="entry name" value="Zinc/RING finger domain, C3HC4 (zinc finger)"/>
    <property type="match status" value="1"/>
</dbReference>
<reference evidence="9" key="2">
    <citation type="submission" date="2025-09" db="UniProtKB">
        <authorList>
            <consortium name="Ensembl"/>
        </authorList>
    </citation>
    <scope>IDENTIFICATION</scope>
</reference>
<dbReference type="Pfam" id="PF15227">
    <property type="entry name" value="zf-C3HC4_4"/>
    <property type="match status" value="1"/>
</dbReference>
<dbReference type="AlphaFoldDB" id="A0A8C3HU68"/>
<dbReference type="SMART" id="SM00449">
    <property type="entry name" value="SPRY"/>
    <property type="match status" value="1"/>
</dbReference>
<dbReference type="InterPro" id="IPR043136">
    <property type="entry name" value="B30.2/SPRY_sf"/>
</dbReference>
<name>A0A8C3HU68_CHRPI</name>
<dbReference type="PROSITE" id="PS50119">
    <property type="entry name" value="ZF_BBOX"/>
    <property type="match status" value="1"/>
</dbReference>
<keyword evidence="3" id="KW-0862">Zinc</keyword>
<keyword evidence="1" id="KW-0479">Metal-binding</keyword>
<feature type="coiled-coil region" evidence="5">
    <location>
        <begin position="196"/>
        <end position="230"/>
    </location>
</feature>
<evidence type="ECO:0000259" key="8">
    <source>
        <dbReference type="PROSITE" id="PS50188"/>
    </source>
</evidence>
<evidence type="ECO:0000313" key="9">
    <source>
        <dbReference type="Ensembl" id="ENSCPBP00000023613.1"/>
    </source>
</evidence>
<dbReference type="PROSITE" id="PS00518">
    <property type="entry name" value="ZF_RING_1"/>
    <property type="match status" value="1"/>
</dbReference>
<dbReference type="InterPro" id="IPR006574">
    <property type="entry name" value="PRY"/>
</dbReference>
<dbReference type="InterPro" id="IPR017907">
    <property type="entry name" value="Znf_RING_CS"/>
</dbReference>
<feature type="domain" description="B box-type" evidence="7">
    <location>
        <begin position="82"/>
        <end position="123"/>
    </location>
</feature>
<feature type="domain" description="RING-type" evidence="6">
    <location>
        <begin position="17"/>
        <end position="58"/>
    </location>
</feature>
<evidence type="ECO:0000259" key="7">
    <source>
        <dbReference type="PROSITE" id="PS50119"/>
    </source>
</evidence>
<reference evidence="9" key="1">
    <citation type="submission" date="2025-08" db="UniProtKB">
        <authorList>
            <consortium name="Ensembl"/>
        </authorList>
    </citation>
    <scope>IDENTIFICATION</scope>
</reference>
<dbReference type="FunFam" id="2.60.120.920:FF:000004">
    <property type="entry name" value="Butyrophilin subfamily 1 member A1"/>
    <property type="match status" value="1"/>
</dbReference>
<dbReference type="Pfam" id="PF00643">
    <property type="entry name" value="zf-B_box"/>
    <property type="match status" value="1"/>
</dbReference>
<dbReference type="Pfam" id="PF13765">
    <property type="entry name" value="PRY"/>
    <property type="match status" value="1"/>
</dbReference>
<dbReference type="SUPFAM" id="SSF49899">
    <property type="entry name" value="Concanavalin A-like lectins/glucanases"/>
    <property type="match status" value="1"/>
</dbReference>
<dbReference type="CDD" id="cd19762">
    <property type="entry name" value="Bbox2_TRIM7-like"/>
    <property type="match status" value="1"/>
</dbReference>
<dbReference type="Gene3D" id="2.60.120.920">
    <property type="match status" value="2"/>
</dbReference>
<evidence type="ECO:0000256" key="2">
    <source>
        <dbReference type="ARBA" id="ARBA00022771"/>
    </source>
</evidence>
<feature type="domain" description="B30.2/SPRY" evidence="8">
    <location>
        <begin position="213"/>
        <end position="431"/>
    </location>
</feature>
<keyword evidence="10" id="KW-1185">Reference proteome</keyword>
<dbReference type="Gene3D" id="3.30.160.60">
    <property type="entry name" value="Classic Zinc Finger"/>
    <property type="match status" value="1"/>
</dbReference>
<evidence type="ECO:0000256" key="3">
    <source>
        <dbReference type="ARBA" id="ARBA00022833"/>
    </source>
</evidence>
<dbReference type="InterPro" id="IPR050143">
    <property type="entry name" value="TRIM/RBCC"/>
</dbReference>
<dbReference type="InterPro" id="IPR001841">
    <property type="entry name" value="Znf_RING"/>
</dbReference>
<dbReference type="SMART" id="SM00336">
    <property type="entry name" value="BBOX"/>
    <property type="match status" value="1"/>
</dbReference>
<dbReference type="InterPro" id="IPR001870">
    <property type="entry name" value="B30.2/SPRY"/>
</dbReference>
<dbReference type="Proteomes" id="UP000694380">
    <property type="component" value="Unplaced"/>
</dbReference>
<organism evidence="9 10">
    <name type="scientific">Chrysemys picta bellii</name>
    <name type="common">Western painted turtle</name>
    <name type="synonym">Emys bellii</name>
    <dbReference type="NCBI Taxonomy" id="8478"/>
    <lineage>
        <taxon>Eukaryota</taxon>
        <taxon>Metazoa</taxon>
        <taxon>Chordata</taxon>
        <taxon>Craniata</taxon>
        <taxon>Vertebrata</taxon>
        <taxon>Euteleostomi</taxon>
        <taxon>Archelosauria</taxon>
        <taxon>Testudinata</taxon>
        <taxon>Testudines</taxon>
        <taxon>Cryptodira</taxon>
        <taxon>Durocryptodira</taxon>
        <taxon>Testudinoidea</taxon>
        <taxon>Emydidae</taxon>
        <taxon>Chrysemys</taxon>
    </lineage>
</organism>
<dbReference type="InterPro" id="IPR013083">
    <property type="entry name" value="Znf_RING/FYVE/PHD"/>
</dbReference>
<dbReference type="PROSITE" id="PS50188">
    <property type="entry name" value="B302_SPRY"/>
    <property type="match status" value="1"/>
</dbReference>
<dbReference type="SMART" id="SM00184">
    <property type="entry name" value="RING"/>
    <property type="match status" value="1"/>
</dbReference>
<keyword evidence="5" id="KW-0175">Coiled coil</keyword>
<evidence type="ECO:0000259" key="6">
    <source>
        <dbReference type="PROSITE" id="PS50089"/>
    </source>
</evidence>
<dbReference type="PANTHER" id="PTHR24103">
    <property type="entry name" value="E3 UBIQUITIN-PROTEIN LIGASE TRIM"/>
    <property type="match status" value="1"/>
</dbReference>
<evidence type="ECO:0000256" key="1">
    <source>
        <dbReference type="ARBA" id="ARBA00022723"/>
    </source>
</evidence>
<dbReference type="InterPro" id="IPR000315">
    <property type="entry name" value="Znf_B-box"/>
</dbReference>
<dbReference type="Ensembl" id="ENSCPBT00000027812.1">
    <property type="protein sequence ID" value="ENSCPBP00000023613.1"/>
    <property type="gene ID" value="ENSCPBG00000016855.1"/>
</dbReference>
<dbReference type="OMA" id="CWEDQAS"/>
<dbReference type="PRINTS" id="PR01407">
    <property type="entry name" value="BUTYPHLNCDUF"/>
</dbReference>
<dbReference type="InterPro" id="IPR003879">
    <property type="entry name" value="Butyrophylin_SPRY"/>
</dbReference>
<proteinExistence type="predicted"/>
<dbReference type="InterPro" id="IPR013320">
    <property type="entry name" value="ConA-like_dom_sf"/>
</dbReference>
<dbReference type="SUPFAM" id="SSF57850">
    <property type="entry name" value="RING/U-box"/>
    <property type="match status" value="1"/>
</dbReference>
<evidence type="ECO:0000256" key="4">
    <source>
        <dbReference type="PROSITE-ProRule" id="PRU00024"/>
    </source>
</evidence>
<dbReference type="CDD" id="cd16594">
    <property type="entry name" value="RING-HC_TRIM7-like_C-IV"/>
    <property type="match status" value="1"/>
</dbReference>
<dbReference type="GeneTree" id="ENSGT01030000234669"/>
<dbReference type="GO" id="GO:0008270">
    <property type="term" value="F:zinc ion binding"/>
    <property type="evidence" value="ECO:0007669"/>
    <property type="project" value="UniProtKB-KW"/>
</dbReference>
<sequence length="431" mass="48544">FVALELFRLGLQEEATCPVCLEYFTEPVSLECGHNFCRSCIGQCWEGSNTDVSCPQCRKTVQQGNLRPNRQLANRVTNSKSGEERVCGEHQETLKLFCEEDQTSVCVVCHLSRAHRAHMVVPIEEAAQEYKVKLQGALGPLRKELEEALALTSKEEEKSTEWQRKVKNRRETIAGEFNKLHTLLRAEEQLLLQRLEVEERETLQRLRENVTKLSQQSSSLQQLIAEIEEKFRWALTPLRQQPPPSSQQLTGMQVNFPLIPVTSPALGSDSLTLSPVDMTLDPDTAHPWLVLSEDQKHVRLGDTHQDLPDNPERFDPCPCVLGGRQDWTLGVCRESVSRKGWVTLSPEDGYWAMWLRDGEYEALTSHSTPLPVSIRPSRVGIFLDYKAGEVSFYSVTIFPQSKKRTLGEPRSSPTPALICSVPAQAGGNLCP</sequence>
<dbReference type="Pfam" id="PF00622">
    <property type="entry name" value="SPRY"/>
    <property type="match status" value="1"/>
</dbReference>
<keyword evidence="2 4" id="KW-0863">Zinc-finger</keyword>
<dbReference type="PROSITE" id="PS50089">
    <property type="entry name" value="ZF_RING_2"/>
    <property type="match status" value="1"/>
</dbReference>
<evidence type="ECO:0000313" key="10">
    <source>
        <dbReference type="Proteomes" id="UP000694380"/>
    </source>
</evidence>
<dbReference type="SMART" id="SM00589">
    <property type="entry name" value="PRY"/>
    <property type="match status" value="1"/>
</dbReference>
<dbReference type="InterPro" id="IPR003877">
    <property type="entry name" value="SPRY_dom"/>
</dbReference>